<protein>
    <submittedName>
        <fullName evidence="5">Uncharacterized protein</fullName>
    </submittedName>
</protein>
<reference evidence="5 6" key="1">
    <citation type="submission" date="2017-07" db="EMBL/GenBank/DDBJ databases">
        <authorList>
            <person name="Talla V."/>
            <person name="Backstrom N."/>
        </authorList>
    </citation>
    <scope>NUCLEOTIDE SEQUENCE [LARGE SCALE GENOMIC DNA]</scope>
</reference>
<name>A0A5E4QLQ0_9NEOP</name>
<evidence type="ECO:0000256" key="1">
    <source>
        <dbReference type="ARBA" id="ARBA00010136"/>
    </source>
</evidence>
<dbReference type="GO" id="GO:0042277">
    <property type="term" value="F:peptide binding"/>
    <property type="evidence" value="ECO:0007669"/>
    <property type="project" value="TreeGrafter"/>
</dbReference>
<feature type="transmembrane region" description="Helical" evidence="2">
    <location>
        <begin position="29"/>
        <end position="57"/>
    </location>
</feature>
<comment type="similarity">
    <text evidence="1">Belongs to the peptidase M1 family.</text>
</comment>
<dbReference type="Gene3D" id="1.10.390.10">
    <property type="entry name" value="Neutral Protease Domain 2"/>
    <property type="match status" value="1"/>
</dbReference>
<gene>
    <name evidence="5" type="ORF">LSINAPIS_LOCUS9843</name>
</gene>
<dbReference type="InterPro" id="IPR024571">
    <property type="entry name" value="ERAP1-like_C_dom"/>
</dbReference>
<dbReference type="GO" id="GO:0016020">
    <property type="term" value="C:membrane"/>
    <property type="evidence" value="ECO:0007669"/>
    <property type="project" value="TreeGrafter"/>
</dbReference>
<dbReference type="Pfam" id="PF11838">
    <property type="entry name" value="ERAP1_C"/>
    <property type="match status" value="1"/>
</dbReference>
<keyword evidence="2" id="KW-0812">Transmembrane</keyword>
<dbReference type="GO" id="GO:0005615">
    <property type="term" value="C:extracellular space"/>
    <property type="evidence" value="ECO:0007669"/>
    <property type="project" value="TreeGrafter"/>
</dbReference>
<dbReference type="GO" id="GO:0006508">
    <property type="term" value="P:proteolysis"/>
    <property type="evidence" value="ECO:0007669"/>
    <property type="project" value="TreeGrafter"/>
</dbReference>
<dbReference type="PANTHER" id="PTHR11533:SF294">
    <property type="entry name" value="THYROTROPIN-RELEASING HORMONE-DEGRADING ECTOENZYME"/>
    <property type="match status" value="1"/>
</dbReference>
<keyword evidence="2" id="KW-0472">Membrane</keyword>
<evidence type="ECO:0000259" key="3">
    <source>
        <dbReference type="Pfam" id="PF11838"/>
    </source>
</evidence>
<dbReference type="SUPFAM" id="SSF63737">
    <property type="entry name" value="Leukotriene A4 hydrolase N-terminal domain"/>
    <property type="match status" value="1"/>
</dbReference>
<dbReference type="GO" id="GO:0008270">
    <property type="term" value="F:zinc ion binding"/>
    <property type="evidence" value="ECO:0007669"/>
    <property type="project" value="TreeGrafter"/>
</dbReference>
<dbReference type="EMBL" id="FZQP02003812">
    <property type="protein sequence ID" value="VVC98834.1"/>
    <property type="molecule type" value="Genomic_DNA"/>
</dbReference>
<dbReference type="InterPro" id="IPR027268">
    <property type="entry name" value="Peptidase_M4/M1_CTD_sf"/>
</dbReference>
<sequence length="706" mass="80475">MSLSHSRQQFLACETHGDPGIHYERKGGIFISTFICVSFVICAALVAVLVGIIVYYITFFKVSQKTEYWDDEAEPFAQSNTPSQDLRLPTSIVPSFYRLKLKVDLEKSTFSGDVYITIRANKKVKEVILHAKNLTINDNAALTEQIYEEVDTIQRVTRELNKTAQIENSTVIANSSDNVSTIIDNEVTSVPMVNYTQVTHSQVRNINIISISKRTGDRLVLTLAGTLTPDVDYTLQLGFKGEISDSLNGFYQKSLEIEEPDWQLTHFDRSVTMSTYLVAYVLSNFQSLETSYISKDNTTKIIKVWTQPALLSKANYALSITPKLLAFYEDIEPKWNMLESFSRDKMDLLKIDALKNTSPVSRQVVDASEISQKFDEISYSKALKSGDIKSPITKAQLLDDGFNLAKFGYLKYSAALGLTEFVIDGEDSVMVWDMVLGNMGFLRANLRATTGYPAFLDYIRLLISNQLQKLNYGLDEPKDDNESFLVDNLLSWECLAESPRCLRWARAEFDTWMRQADSNNNTIPSRHRNLVYNMAIKYGGREEFNFLWNVFQNSSDPNVKNLIISTLPNTREEHLTIFSITLTRNYFVRNFERVYAKFNDMDPFTFANILNMVFGDVSDQDELDRMKRFAIQHKEQLTPMSQTLQKIIDGANLKINWNRRYLNDVISALKNFVDEHANRNATITATETGLTENITISISNTTNSSR</sequence>
<feature type="domain" description="Aminopeptidase N-like N-terminal" evidence="4">
    <location>
        <begin position="93"/>
        <end position="173"/>
    </location>
</feature>
<evidence type="ECO:0000313" key="5">
    <source>
        <dbReference type="EMBL" id="VVC98834.1"/>
    </source>
</evidence>
<dbReference type="GO" id="GO:0070006">
    <property type="term" value="F:metalloaminopeptidase activity"/>
    <property type="evidence" value="ECO:0007669"/>
    <property type="project" value="TreeGrafter"/>
</dbReference>
<keyword evidence="6" id="KW-1185">Reference proteome</keyword>
<dbReference type="Gene3D" id="1.25.50.20">
    <property type="match status" value="1"/>
</dbReference>
<dbReference type="InterPro" id="IPR050344">
    <property type="entry name" value="Peptidase_M1_aminopeptidases"/>
</dbReference>
<dbReference type="PANTHER" id="PTHR11533">
    <property type="entry name" value="PROTEASE M1 ZINC METALLOPROTEASE"/>
    <property type="match status" value="1"/>
</dbReference>
<dbReference type="GO" id="GO:0043171">
    <property type="term" value="P:peptide catabolic process"/>
    <property type="evidence" value="ECO:0007669"/>
    <property type="project" value="TreeGrafter"/>
</dbReference>
<evidence type="ECO:0000256" key="2">
    <source>
        <dbReference type="SAM" id="Phobius"/>
    </source>
</evidence>
<feature type="domain" description="ERAP1-like C-terminal" evidence="3">
    <location>
        <begin position="375"/>
        <end position="575"/>
    </location>
</feature>
<proteinExistence type="inferred from homology"/>
<dbReference type="GO" id="GO:0005737">
    <property type="term" value="C:cytoplasm"/>
    <property type="evidence" value="ECO:0007669"/>
    <property type="project" value="TreeGrafter"/>
</dbReference>
<dbReference type="Pfam" id="PF17900">
    <property type="entry name" value="Peptidase_M1_N"/>
    <property type="match status" value="1"/>
</dbReference>
<organism evidence="5 6">
    <name type="scientific">Leptidea sinapis</name>
    <dbReference type="NCBI Taxonomy" id="189913"/>
    <lineage>
        <taxon>Eukaryota</taxon>
        <taxon>Metazoa</taxon>
        <taxon>Ecdysozoa</taxon>
        <taxon>Arthropoda</taxon>
        <taxon>Hexapoda</taxon>
        <taxon>Insecta</taxon>
        <taxon>Pterygota</taxon>
        <taxon>Neoptera</taxon>
        <taxon>Endopterygota</taxon>
        <taxon>Lepidoptera</taxon>
        <taxon>Glossata</taxon>
        <taxon>Ditrysia</taxon>
        <taxon>Papilionoidea</taxon>
        <taxon>Pieridae</taxon>
        <taxon>Dismorphiinae</taxon>
        <taxon>Leptidea</taxon>
    </lineage>
</organism>
<dbReference type="InterPro" id="IPR045357">
    <property type="entry name" value="Aminopeptidase_N-like_N"/>
</dbReference>
<evidence type="ECO:0000259" key="4">
    <source>
        <dbReference type="Pfam" id="PF17900"/>
    </source>
</evidence>
<keyword evidence="2" id="KW-1133">Transmembrane helix</keyword>
<dbReference type="InterPro" id="IPR042097">
    <property type="entry name" value="Aminopeptidase_N-like_N_sf"/>
</dbReference>
<evidence type="ECO:0000313" key="6">
    <source>
        <dbReference type="Proteomes" id="UP000324832"/>
    </source>
</evidence>
<dbReference type="Proteomes" id="UP000324832">
    <property type="component" value="Unassembled WGS sequence"/>
</dbReference>
<dbReference type="Gene3D" id="2.60.40.1730">
    <property type="entry name" value="tricorn interacting facor f3 domain"/>
    <property type="match status" value="1"/>
</dbReference>
<accession>A0A5E4QLQ0</accession>
<dbReference type="AlphaFoldDB" id="A0A5E4QLQ0"/>